<keyword evidence="3" id="KW-1185">Reference proteome</keyword>
<dbReference type="Proteomes" id="UP000499080">
    <property type="component" value="Unassembled WGS sequence"/>
</dbReference>
<accession>A0A4Y2AY30</accession>
<evidence type="ECO:0000313" key="3">
    <source>
        <dbReference type="Proteomes" id="UP000499080"/>
    </source>
</evidence>
<feature type="compositionally biased region" description="Basic and acidic residues" evidence="1">
    <location>
        <begin position="1"/>
        <end position="11"/>
    </location>
</feature>
<evidence type="ECO:0000256" key="1">
    <source>
        <dbReference type="SAM" id="MobiDB-lite"/>
    </source>
</evidence>
<dbReference type="EMBL" id="BGPR01000040">
    <property type="protein sequence ID" value="GBL84981.1"/>
    <property type="molecule type" value="Genomic_DNA"/>
</dbReference>
<sequence>MVVSEDRHSLDEEAEDEDQSHTCHSCKLNFDSLSEYLEHLSDDCMTGECCLTCPFANGTAKRIAGRINGAEASLVVCHEACV</sequence>
<name>A0A4Y2AY30_ARAVE</name>
<dbReference type="AlphaFoldDB" id="A0A4Y2AY30"/>
<proteinExistence type="predicted"/>
<protein>
    <submittedName>
        <fullName evidence="2">Uncharacterized protein</fullName>
    </submittedName>
</protein>
<organism evidence="2 3">
    <name type="scientific">Araneus ventricosus</name>
    <name type="common">Orbweaver spider</name>
    <name type="synonym">Epeira ventricosa</name>
    <dbReference type="NCBI Taxonomy" id="182803"/>
    <lineage>
        <taxon>Eukaryota</taxon>
        <taxon>Metazoa</taxon>
        <taxon>Ecdysozoa</taxon>
        <taxon>Arthropoda</taxon>
        <taxon>Chelicerata</taxon>
        <taxon>Arachnida</taxon>
        <taxon>Araneae</taxon>
        <taxon>Araneomorphae</taxon>
        <taxon>Entelegynae</taxon>
        <taxon>Araneoidea</taxon>
        <taxon>Araneidae</taxon>
        <taxon>Araneus</taxon>
    </lineage>
</organism>
<comment type="caution">
    <text evidence="2">The sequence shown here is derived from an EMBL/GenBank/DDBJ whole genome shotgun (WGS) entry which is preliminary data.</text>
</comment>
<feature type="region of interest" description="Disordered" evidence="1">
    <location>
        <begin position="1"/>
        <end position="20"/>
    </location>
</feature>
<reference evidence="2 3" key="1">
    <citation type="journal article" date="2019" name="Sci. Rep.">
        <title>Orb-weaving spider Araneus ventricosus genome elucidates the spidroin gene catalogue.</title>
        <authorList>
            <person name="Kono N."/>
            <person name="Nakamura H."/>
            <person name="Ohtoshi R."/>
            <person name="Moran D.A.P."/>
            <person name="Shinohara A."/>
            <person name="Yoshida Y."/>
            <person name="Fujiwara M."/>
            <person name="Mori M."/>
            <person name="Tomita M."/>
            <person name="Arakawa K."/>
        </authorList>
    </citation>
    <scope>NUCLEOTIDE SEQUENCE [LARGE SCALE GENOMIC DNA]</scope>
</reference>
<evidence type="ECO:0000313" key="2">
    <source>
        <dbReference type="EMBL" id="GBL84981.1"/>
    </source>
</evidence>
<gene>
    <name evidence="2" type="ORF">AVEN_42231_1</name>
</gene>
<dbReference type="OrthoDB" id="6436886at2759"/>